<dbReference type="Proteomes" id="UP000784294">
    <property type="component" value="Unassembled WGS sequence"/>
</dbReference>
<keyword evidence="3" id="KW-1185">Reference proteome</keyword>
<dbReference type="EMBL" id="CAAALY010126233">
    <property type="protein sequence ID" value="VEL31767.1"/>
    <property type="molecule type" value="Genomic_DNA"/>
</dbReference>
<protein>
    <submittedName>
        <fullName evidence="2">Uncharacterized protein</fullName>
    </submittedName>
</protein>
<gene>
    <name evidence="2" type="ORF">PXEA_LOCUS25207</name>
</gene>
<reference evidence="2" key="1">
    <citation type="submission" date="2018-11" db="EMBL/GenBank/DDBJ databases">
        <authorList>
            <consortium name="Pathogen Informatics"/>
        </authorList>
    </citation>
    <scope>NUCLEOTIDE SEQUENCE</scope>
</reference>
<organism evidence="2 3">
    <name type="scientific">Protopolystoma xenopodis</name>
    <dbReference type="NCBI Taxonomy" id="117903"/>
    <lineage>
        <taxon>Eukaryota</taxon>
        <taxon>Metazoa</taxon>
        <taxon>Spiralia</taxon>
        <taxon>Lophotrochozoa</taxon>
        <taxon>Platyhelminthes</taxon>
        <taxon>Monogenea</taxon>
        <taxon>Polyopisthocotylea</taxon>
        <taxon>Polystomatidea</taxon>
        <taxon>Polystomatidae</taxon>
        <taxon>Protopolystoma</taxon>
    </lineage>
</organism>
<proteinExistence type="predicted"/>
<dbReference type="AlphaFoldDB" id="A0A448X9S8"/>
<evidence type="ECO:0000313" key="2">
    <source>
        <dbReference type="EMBL" id="VEL31767.1"/>
    </source>
</evidence>
<comment type="caution">
    <text evidence="2">The sequence shown here is derived from an EMBL/GenBank/DDBJ whole genome shotgun (WGS) entry which is preliminary data.</text>
</comment>
<feature type="compositionally biased region" description="Low complexity" evidence="1">
    <location>
        <begin position="1"/>
        <end position="10"/>
    </location>
</feature>
<feature type="compositionally biased region" description="Polar residues" evidence="1">
    <location>
        <begin position="24"/>
        <end position="33"/>
    </location>
</feature>
<name>A0A448X9S8_9PLAT</name>
<sequence>MPITLAASASSPPPDSDSGHGATTEENSSSLQSCRLPVSGLGAEPGAGLSISSTGWLETPSIDPNEGSARETQTLLSKTPTTSGSNPNFPQRSRPSPPYQLHSYPVIQERRLQDSRSPVCSSDLLATCLYRRRTPNDRLSPHSLWQK</sequence>
<evidence type="ECO:0000313" key="3">
    <source>
        <dbReference type="Proteomes" id="UP000784294"/>
    </source>
</evidence>
<feature type="region of interest" description="Disordered" evidence="1">
    <location>
        <begin position="1"/>
        <end position="101"/>
    </location>
</feature>
<accession>A0A448X9S8</accession>
<feature type="compositionally biased region" description="Polar residues" evidence="1">
    <location>
        <begin position="70"/>
        <end position="94"/>
    </location>
</feature>
<evidence type="ECO:0000256" key="1">
    <source>
        <dbReference type="SAM" id="MobiDB-lite"/>
    </source>
</evidence>